<proteinExistence type="predicted"/>
<dbReference type="AlphaFoldDB" id="A0A450UZ24"/>
<protein>
    <submittedName>
        <fullName evidence="1">Uncharacterized protein</fullName>
    </submittedName>
</protein>
<organism evidence="1">
    <name type="scientific">Candidatus Kentrum eta</name>
    <dbReference type="NCBI Taxonomy" id="2126337"/>
    <lineage>
        <taxon>Bacteria</taxon>
        <taxon>Pseudomonadati</taxon>
        <taxon>Pseudomonadota</taxon>
        <taxon>Gammaproteobacteria</taxon>
        <taxon>Candidatus Kentrum</taxon>
    </lineage>
</organism>
<reference evidence="1" key="1">
    <citation type="submission" date="2019-02" db="EMBL/GenBank/DDBJ databases">
        <authorList>
            <person name="Gruber-Vodicka R. H."/>
            <person name="Seah K. B. B."/>
        </authorList>
    </citation>
    <scope>NUCLEOTIDE SEQUENCE</scope>
    <source>
        <strain evidence="2">BECK_SA2B12</strain>
        <strain evidence="1">BECK_SA2B20</strain>
    </source>
</reference>
<evidence type="ECO:0000313" key="1">
    <source>
        <dbReference type="EMBL" id="VFJ97824.1"/>
    </source>
</evidence>
<accession>A0A450UZ24</accession>
<gene>
    <name evidence="1" type="ORF">BECKH772B_GA0070898_101202</name>
    <name evidence="2" type="ORF">BECKH772C_GA0070978_1011211</name>
</gene>
<name>A0A450UZ24_9GAMM</name>
<sequence length="132" mass="14734">MAQCELSVLSRQCTEQRLADIDTAYSEIIPWTKKRNQSTEPVHWRFTTNDARVNCQSTPLSSIATSNPDFRLATERFDIRDTATKALFGQCAQLNFGDVQPATMLRGIVNFQTVQQAPSSAGSKALYKEAET</sequence>
<dbReference type="EMBL" id="CAADFI010000120">
    <property type="protein sequence ID" value="VFJ97824.1"/>
    <property type="molecule type" value="Genomic_DNA"/>
</dbReference>
<evidence type="ECO:0000313" key="2">
    <source>
        <dbReference type="EMBL" id="VFK03068.1"/>
    </source>
</evidence>
<dbReference type="EMBL" id="CAADFJ010000112">
    <property type="protein sequence ID" value="VFK03068.1"/>
    <property type="molecule type" value="Genomic_DNA"/>
</dbReference>